<accession>A0A4T2C6Z8</accession>
<proteinExistence type="inferred from homology"/>
<feature type="transmembrane region" description="Helical" evidence="8">
    <location>
        <begin position="158"/>
        <end position="180"/>
    </location>
</feature>
<dbReference type="AlphaFoldDB" id="A0A4T2C6Z8"/>
<evidence type="ECO:0000256" key="5">
    <source>
        <dbReference type="ARBA" id="ARBA00022692"/>
    </source>
</evidence>
<dbReference type="PANTHER" id="PTHR34979">
    <property type="entry name" value="INNER MEMBRANE PROTEIN YGAZ"/>
    <property type="match status" value="1"/>
</dbReference>
<feature type="transmembrane region" description="Helical" evidence="8">
    <location>
        <begin position="85"/>
        <end position="109"/>
    </location>
</feature>
<dbReference type="GO" id="GO:0005886">
    <property type="term" value="C:plasma membrane"/>
    <property type="evidence" value="ECO:0007669"/>
    <property type="project" value="UniProtKB-SubCell"/>
</dbReference>
<dbReference type="EMBL" id="QYRT01000005">
    <property type="protein sequence ID" value="TIH39910.1"/>
    <property type="molecule type" value="Genomic_DNA"/>
</dbReference>
<name>A0A4T2C6Z8_9MICO</name>
<keyword evidence="7 8" id="KW-0472">Membrane</keyword>
<evidence type="ECO:0000256" key="6">
    <source>
        <dbReference type="ARBA" id="ARBA00022989"/>
    </source>
</evidence>
<organism evidence="9 10">
    <name type="scientific">Subtercola vilae</name>
    <dbReference type="NCBI Taxonomy" id="2056433"/>
    <lineage>
        <taxon>Bacteria</taxon>
        <taxon>Bacillati</taxon>
        <taxon>Actinomycetota</taxon>
        <taxon>Actinomycetes</taxon>
        <taxon>Micrococcales</taxon>
        <taxon>Microbacteriaceae</taxon>
        <taxon>Subtercola</taxon>
    </lineage>
</organism>
<feature type="transmembrane region" description="Helical" evidence="8">
    <location>
        <begin position="43"/>
        <end position="65"/>
    </location>
</feature>
<keyword evidence="6 8" id="KW-1133">Transmembrane helix</keyword>
<dbReference type="Pfam" id="PF03591">
    <property type="entry name" value="AzlC"/>
    <property type="match status" value="1"/>
</dbReference>
<comment type="subcellular location">
    <subcellularLocation>
        <location evidence="1">Cell membrane</location>
        <topology evidence="1">Multi-pass membrane protein</topology>
    </subcellularLocation>
</comment>
<feature type="transmembrane region" description="Helical" evidence="8">
    <location>
        <begin position="212"/>
        <end position="230"/>
    </location>
</feature>
<keyword evidence="5 8" id="KW-0812">Transmembrane</keyword>
<sequence length="271" mass="27444">MSAGEPLPRRGATTPAFATRPGIQHTVRVPETPATRTALRAGVAVGVATAAYGISFGALSVAAGLDVWQTCFLSLVMFTGGSQFAFIGVIAAGGLAAAPSAIASSTLLGSRNVIYALRMSPVVGSGWFTRLAAAHLTIDESVAVSTAQPTLKAQRVGFWMTGLVVFVGWNLTTLVGALIGNLIGDVSAYGLDAAAAAAFLGLLWPRLKQLQAQAVAVLAAVAAALLTPVLTPGVPVLVAAIVAVVFGLTNWLGPKTGDQTAESPPIEGMPS</sequence>
<evidence type="ECO:0000256" key="3">
    <source>
        <dbReference type="ARBA" id="ARBA00022448"/>
    </source>
</evidence>
<dbReference type="GO" id="GO:1903785">
    <property type="term" value="P:L-valine transmembrane transport"/>
    <property type="evidence" value="ECO:0007669"/>
    <property type="project" value="TreeGrafter"/>
</dbReference>
<gene>
    <name evidence="9" type="ORF">D4765_03875</name>
</gene>
<evidence type="ECO:0000256" key="8">
    <source>
        <dbReference type="SAM" id="Phobius"/>
    </source>
</evidence>
<evidence type="ECO:0000313" key="9">
    <source>
        <dbReference type="EMBL" id="TIH39910.1"/>
    </source>
</evidence>
<keyword evidence="10" id="KW-1185">Reference proteome</keyword>
<reference evidence="9 10" key="1">
    <citation type="journal article" date="2019" name="Microorganisms">
        <title>Systematic Affiliation and Genome Analysis of Subtercola vilae DB165(T) with Particular Emphasis on Cold Adaptation of an Isolate from a High-Altitude Cold Volcano Lake.</title>
        <authorList>
            <person name="Villalobos A.S."/>
            <person name="Wiese J."/>
            <person name="Imhoff J.F."/>
            <person name="Dorador C."/>
            <person name="Keller A."/>
            <person name="Hentschel U."/>
        </authorList>
    </citation>
    <scope>NUCLEOTIDE SEQUENCE [LARGE SCALE GENOMIC DNA]</scope>
    <source>
        <strain evidence="9 10">DB165</strain>
    </source>
</reference>
<protein>
    <submittedName>
        <fullName evidence="9">Branched-chain amino acid ABC transporter permease</fullName>
    </submittedName>
</protein>
<evidence type="ECO:0000256" key="1">
    <source>
        <dbReference type="ARBA" id="ARBA00004651"/>
    </source>
</evidence>
<keyword evidence="4" id="KW-1003">Cell membrane</keyword>
<evidence type="ECO:0000256" key="7">
    <source>
        <dbReference type="ARBA" id="ARBA00023136"/>
    </source>
</evidence>
<evidence type="ECO:0000313" key="10">
    <source>
        <dbReference type="Proteomes" id="UP000306192"/>
    </source>
</evidence>
<dbReference type="Proteomes" id="UP000306192">
    <property type="component" value="Unassembled WGS sequence"/>
</dbReference>
<comment type="caution">
    <text evidence="9">The sequence shown here is derived from an EMBL/GenBank/DDBJ whole genome shotgun (WGS) entry which is preliminary data.</text>
</comment>
<feature type="transmembrane region" description="Helical" evidence="8">
    <location>
        <begin position="186"/>
        <end position="205"/>
    </location>
</feature>
<evidence type="ECO:0000256" key="4">
    <source>
        <dbReference type="ARBA" id="ARBA00022475"/>
    </source>
</evidence>
<keyword evidence="3" id="KW-0813">Transport</keyword>
<dbReference type="PANTHER" id="PTHR34979:SF1">
    <property type="entry name" value="INNER MEMBRANE PROTEIN YGAZ"/>
    <property type="match status" value="1"/>
</dbReference>
<evidence type="ECO:0000256" key="2">
    <source>
        <dbReference type="ARBA" id="ARBA00010735"/>
    </source>
</evidence>
<comment type="similarity">
    <text evidence="2">Belongs to the AzlC family.</text>
</comment>
<dbReference type="InterPro" id="IPR011606">
    <property type="entry name" value="Brnchd-chn_aa_trnsp_permease"/>
</dbReference>